<dbReference type="InterPro" id="IPR001810">
    <property type="entry name" value="F-box_dom"/>
</dbReference>
<gene>
    <name evidence="2" type="ORF">BU16DRAFT_257118</name>
</gene>
<evidence type="ECO:0000259" key="1">
    <source>
        <dbReference type="Pfam" id="PF00646"/>
    </source>
</evidence>
<accession>A0A6A6R8F0</accession>
<dbReference type="Proteomes" id="UP000799750">
    <property type="component" value="Unassembled WGS sequence"/>
</dbReference>
<dbReference type="Gene3D" id="1.20.1280.50">
    <property type="match status" value="1"/>
</dbReference>
<evidence type="ECO:0000313" key="2">
    <source>
        <dbReference type="EMBL" id="KAF2500746.1"/>
    </source>
</evidence>
<dbReference type="EMBL" id="MU004183">
    <property type="protein sequence ID" value="KAF2500746.1"/>
    <property type="molecule type" value="Genomic_DNA"/>
</dbReference>
<dbReference type="Pfam" id="PF00646">
    <property type="entry name" value="F-box"/>
    <property type="match status" value="1"/>
</dbReference>
<proteinExistence type="predicted"/>
<protein>
    <recommendedName>
        <fullName evidence="1">F-box domain-containing protein</fullName>
    </recommendedName>
</protein>
<reference evidence="2" key="1">
    <citation type="journal article" date="2020" name="Stud. Mycol.">
        <title>101 Dothideomycetes genomes: a test case for predicting lifestyles and emergence of pathogens.</title>
        <authorList>
            <person name="Haridas S."/>
            <person name="Albert R."/>
            <person name="Binder M."/>
            <person name="Bloem J."/>
            <person name="Labutti K."/>
            <person name="Salamov A."/>
            <person name="Andreopoulos B."/>
            <person name="Baker S."/>
            <person name="Barry K."/>
            <person name="Bills G."/>
            <person name="Bluhm B."/>
            <person name="Cannon C."/>
            <person name="Castanera R."/>
            <person name="Culley D."/>
            <person name="Daum C."/>
            <person name="Ezra D."/>
            <person name="Gonzalez J."/>
            <person name="Henrissat B."/>
            <person name="Kuo A."/>
            <person name="Liang C."/>
            <person name="Lipzen A."/>
            <person name="Lutzoni F."/>
            <person name="Magnuson J."/>
            <person name="Mondo S."/>
            <person name="Nolan M."/>
            <person name="Ohm R."/>
            <person name="Pangilinan J."/>
            <person name="Park H.-J."/>
            <person name="Ramirez L."/>
            <person name="Alfaro M."/>
            <person name="Sun H."/>
            <person name="Tritt A."/>
            <person name="Yoshinaga Y."/>
            <person name="Zwiers L.-H."/>
            <person name="Turgeon B."/>
            <person name="Goodwin S."/>
            <person name="Spatafora J."/>
            <person name="Crous P."/>
            <person name="Grigoriev I."/>
        </authorList>
    </citation>
    <scope>NUCLEOTIDE SEQUENCE</scope>
    <source>
        <strain evidence="2">CBS 269.34</strain>
    </source>
</reference>
<name>A0A6A6R8F0_9PEZI</name>
<dbReference type="AlphaFoldDB" id="A0A6A6R8F0"/>
<evidence type="ECO:0000313" key="3">
    <source>
        <dbReference type="Proteomes" id="UP000799750"/>
    </source>
</evidence>
<feature type="domain" description="F-box" evidence="1">
    <location>
        <begin position="15"/>
        <end position="45"/>
    </location>
</feature>
<organism evidence="2 3">
    <name type="scientific">Lophium mytilinum</name>
    <dbReference type="NCBI Taxonomy" id="390894"/>
    <lineage>
        <taxon>Eukaryota</taxon>
        <taxon>Fungi</taxon>
        <taxon>Dikarya</taxon>
        <taxon>Ascomycota</taxon>
        <taxon>Pezizomycotina</taxon>
        <taxon>Dothideomycetes</taxon>
        <taxon>Pleosporomycetidae</taxon>
        <taxon>Mytilinidiales</taxon>
        <taxon>Mytilinidiaceae</taxon>
        <taxon>Lophium</taxon>
    </lineage>
</organism>
<dbReference type="OrthoDB" id="10351049at2759"/>
<keyword evidence="3" id="KW-1185">Reference proteome</keyword>
<sequence>MKMVSAAERVFGIEEMREQILSKLTFYDLFTAQRVCRSWRDSIKGFCGRLQGFNDVQEAIFLKPRPAQCPDRPLWLDQPLTFDAPTNAEAATLIHWEFNECYHNHEEKVLCRGCSPLDDGLLHPIFRMEHLNPILRDNLTAGVCWRAIGDAIIFYTSDNFHLERFMRWCDRHKTGSWLDTLAFQPSVRKLVIARPLQGRRNEQWFIHILWFRCDTAMQMKHFLKPFLQADWLLPADRSCHTVMDPESLDWIIDDWRRMRYNRWWKPSRSIWMPLD</sequence>